<accession>L9KIZ3</accession>
<evidence type="ECO:0000256" key="3">
    <source>
        <dbReference type="ARBA" id="ARBA00022604"/>
    </source>
</evidence>
<evidence type="ECO:0000313" key="18">
    <source>
        <dbReference type="EMBL" id="ELW62439.1"/>
    </source>
</evidence>
<dbReference type="SMART" id="SM00249">
    <property type="entry name" value="PHD"/>
    <property type="match status" value="1"/>
</dbReference>
<evidence type="ECO:0000256" key="9">
    <source>
        <dbReference type="ARBA" id="ARBA00023242"/>
    </source>
</evidence>
<dbReference type="InterPro" id="IPR019787">
    <property type="entry name" value="Znf_PHD-finger"/>
</dbReference>
<keyword evidence="19" id="KW-1185">Reference proteome</keyword>
<proteinExistence type="predicted"/>
<dbReference type="Pfam" id="PF00017">
    <property type="entry name" value="SH2"/>
    <property type="match status" value="1"/>
</dbReference>
<dbReference type="PROSITE" id="PS01179">
    <property type="entry name" value="PID"/>
    <property type="match status" value="1"/>
</dbReference>
<dbReference type="Proteomes" id="UP000011518">
    <property type="component" value="Unassembled WGS sequence"/>
</dbReference>
<evidence type="ECO:0000259" key="16">
    <source>
        <dbReference type="PROSITE" id="PS50001"/>
    </source>
</evidence>
<feature type="compositionally biased region" description="Pro residues" evidence="14">
    <location>
        <begin position="510"/>
        <end position="520"/>
    </location>
</feature>
<feature type="compositionally biased region" description="Pro residues" evidence="14">
    <location>
        <begin position="615"/>
        <end position="631"/>
    </location>
</feature>
<dbReference type="STRING" id="246437.L9KIZ3"/>
<dbReference type="Gene3D" id="2.30.29.30">
    <property type="entry name" value="Pleckstrin-homology domain (PH domain)/Phosphotyrosine-binding domain (PTB)"/>
    <property type="match status" value="1"/>
</dbReference>
<dbReference type="GO" id="GO:0030971">
    <property type="term" value="F:receptor tyrosine kinase binding"/>
    <property type="evidence" value="ECO:0007669"/>
    <property type="project" value="TreeGrafter"/>
</dbReference>
<feature type="compositionally biased region" description="Polar residues" evidence="14">
    <location>
        <begin position="664"/>
        <end position="675"/>
    </location>
</feature>
<dbReference type="InterPro" id="IPR006019">
    <property type="entry name" value="PID_Shc-like"/>
</dbReference>
<dbReference type="InterPro" id="IPR011011">
    <property type="entry name" value="Znf_FYVE_PHD"/>
</dbReference>
<keyword evidence="5" id="KW-0479">Metal-binding</keyword>
<dbReference type="EMBL" id="KB320819">
    <property type="protein sequence ID" value="ELW62439.1"/>
    <property type="molecule type" value="Genomic_DNA"/>
</dbReference>
<dbReference type="Pfam" id="PF00628">
    <property type="entry name" value="PHD"/>
    <property type="match status" value="1"/>
</dbReference>
<dbReference type="GO" id="GO:0005886">
    <property type="term" value="C:plasma membrane"/>
    <property type="evidence" value="ECO:0007669"/>
    <property type="project" value="TreeGrafter"/>
</dbReference>
<dbReference type="InterPro" id="IPR001965">
    <property type="entry name" value="Znf_PHD"/>
</dbReference>
<feature type="region of interest" description="Disordered" evidence="14">
    <location>
        <begin position="260"/>
        <end position="289"/>
    </location>
</feature>
<organism evidence="18 19">
    <name type="scientific">Tupaia chinensis</name>
    <name type="common">Chinese tree shrew</name>
    <name type="synonym">Tupaia belangeri chinensis</name>
    <dbReference type="NCBI Taxonomy" id="246437"/>
    <lineage>
        <taxon>Eukaryota</taxon>
        <taxon>Metazoa</taxon>
        <taxon>Chordata</taxon>
        <taxon>Craniata</taxon>
        <taxon>Vertebrata</taxon>
        <taxon>Euteleostomi</taxon>
        <taxon>Mammalia</taxon>
        <taxon>Eutheria</taxon>
        <taxon>Euarchontoglires</taxon>
        <taxon>Scandentia</taxon>
        <taxon>Tupaiidae</taxon>
        <taxon>Tupaia</taxon>
    </lineage>
</organism>
<dbReference type="FunFam" id="3.30.40.10:FF:000107">
    <property type="entry name" value="pygopus homolog 1"/>
    <property type="match status" value="1"/>
</dbReference>
<feature type="region of interest" description="Disordered" evidence="14">
    <location>
        <begin position="325"/>
        <end position="347"/>
    </location>
</feature>
<feature type="compositionally biased region" description="Pro residues" evidence="14">
    <location>
        <begin position="528"/>
        <end position="537"/>
    </location>
</feature>
<keyword evidence="9" id="KW-0539">Nucleus</keyword>
<evidence type="ECO:0000256" key="12">
    <source>
        <dbReference type="PROSITE-ProRule" id="PRU00146"/>
    </source>
</evidence>
<dbReference type="InterPro" id="IPR011993">
    <property type="entry name" value="PH-like_dom_sf"/>
</dbReference>
<dbReference type="CDD" id="cd15636">
    <property type="entry name" value="PHD_PYGO2"/>
    <property type="match status" value="1"/>
</dbReference>
<dbReference type="PROSITE" id="PS50016">
    <property type="entry name" value="ZF_PHD_2"/>
    <property type="match status" value="1"/>
</dbReference>
<dbReference type="SMART" id="SM00252">
    <property type="entry name" value="SH2"/>
    <property type="match status" value="1"/>
</dbReference>
<evidence type="ECO:0000256" key="5">
    <source>
        <dbReference type="ARBA" id="ARBA00022723"/>
    </source>
</evidence>
<dbReference type="Gene3D" id="3.30.40.10">
    <property type="entry name" value="Zinc/RING finger domain, C3HC4 (zinc finger)"/>
    <property type="match status" value="1"/>
</dbReference>
<dbReference type="PANTHER" id="PTHR10337">
    <property type="entry name" value="SHC TRANSFORMING PROTEIN"/>
    <property type="match status" value="1"/>
</dbReference>
<evidence type="ECO:0000256" key="6">
    <source>
        <dbReference type="ARBA" id="ARBA00022771"/>
    </source>
</evidence>
<dbReference type="PROSITE" id="PS50001">
    <property type="entry name" value="SH2"/>
    <property type="match status" value="1"/>
</dbReference>
<reference evidence="19" key="1">
    <citation type="submission" date="2012-07" db="EMBL/GenBank/DDBJ databases">
        <title>Genome of the Chinese tree shrew, a rising model animal genetically related to primates.</title>
        <authorList>
            <person name="Zhang G."/>
            <person name="Fan Y."/>
            <person name="Yao Y."/>
            <person name="Huang Z."/>
        </authorList>
    </citation>
    <scope>NUCLEOTIDE SEQUENCE [LARGE SCALE GENOMIC DNA]</scope>
</reference>
<evidence type="ECO:0000256" key="1">
    <source>
        <dbReference type="ARBA" id="ARBA00004123"/>
    </source>
</evidence>
<feature type="region of interest" description="Disordered" evidence="14">
    <location>
        <begin position="227"/>
        <end position="247"/>
    </location>
</feature>
<feature type="domain" description="PID" evidence="15">
    <location>
        <begin position="46"/>
        <end position="229"/>
    </location>
</feature>
<dbReference type="InterPro" id="IPR013083">
    <property type="entry name" value="Znf_RING/FYVE/PHD"/>
</dbReference>
<dbReference type="InParanoid" id="L9KIZ3"/>
<keyword evidence="6 12" id="KW-0863">Zinc-finger</keyword>
<dbReference type="PANTHER" id="PTHR10337:SF2">
    <property type="entry name" value="SHC-TRANSFORMING PROTEIN 1"/>
    <property type="match status" value="1"/>
</dbReference>
<evidence type="ECO:0000256" key="8">
    <source>
        <dbReference type="ARBA" id="ARBA00022999"/>
    </source>
</evidence>
<dbReference type="GO" id="GO:0008286">
    <property type="term" value="P:insulin receptor signaling pathway"/>
    <property type="evidence" value="ECO:0007669"/>
    <property type="project" value="TreeGrafter"/>
</dbReference>
<keyword evidence="4" id="KW-0879">Wnt signaling pathway</keyword>
<dbReference type="GO" id="GO:0005634">
    <property type="term" value="C:nucleus"/>
    <property type="evidence" value="ECO:0007669"/>
    <property type="project" value="UniProtKB-SubCell"/>
</dbReference>
<dbReference type="FunFam" id="2.30.29.30:FF:000036">
    <property type="entry name" value="SHC-transforming protein 1 isoform 3"/>
    <property type="match status" value="1"/>
</dbReference>
<evidence type="ECO:0000256" key="4">
    <source>
        <dbReference type="ARBA" id="ARBA00022687"/>
    </source>
</evidence>
<dbReference type="GO" id="GO:0008270">
    <property type="term" value="F:zinc ion binding"/>
    <property type="evidence" value="ECO:0007669"/>
    <property type="project" value="UniProtKB-KW"/>
</dbReference>
<evidence type="ECO:0000313" key="19">
    <source>
        <dbReference type="Proteomes" id="UP000011518"/>
    </source>
</evidence>
<evidence type="ECO:0000256" key="7">
    <source>
        <dbReference type="ARBA" id="ARBA00022833"/>
    </source>
</evidence>
<keyword evidence="8 13" id="KW-0727">SH2 domain</keyword>
<evidence type="ECO:0000256" key="14">
    <source>
        <dbReference type="SAM" id="MobiDB-lite"/>
    </source>
</evidence>
<dbReference type="PRINTS" id="PR00401">
    <property type="entry name" value="SH2DOMAIN"/>
</dbReference>
<dbReference type="Pfam" id="PF00640">
    <property type="entry name" value="PID"/>
    <property type="match status" value="1"/>
</dbReference>
<dbReference type="CDD" id="cd01209">
    <property type="entry name" value="PTB_Shc"/>
    <property type="match status" value="1"/>
</dbReference>
<dbReference type="InterPro" id="IPR006020">
    <property type="entry name" value="PTB/PI_dom"/>
</dbReference>
<dbReference type="InterPro" id="IPR019786">
    <property type="entry name" value="Zinc_finger_PHD-type_CS"/>
</dbReference>
<dbReference type="PRINTS" id="PR00629">
    <property type="entry name" value="SHCPIDOMAIN"/>
</dbReference>
<evidence type="ECO:0000256" key="13">
    <source>
        <dbReference type="PROSITE-ProRule" id="PRU00191"/>
    </source>
</evidence>
<dbReference type="InterPro" id="IPR000980">
    <property type="entry name" value="SH2"/>
</dbReference>
<name>L9KIZ3_TUPCH</name>
<sequence length="785" mass="82550">MNKLSGGGGRRTRVEGGQLGGEEWTRHGSFVNKPTRGWLHPNDKVMGPGVSYLVRYMGCVEVLQSMRALDFNTRTQVTREAISLVCEAVPGAKGATRRRKPCSRPLSSILGRSNLKFAGMPITLTVSTSSLNLMAADCKQIIANHHMQSISFASGGDPDTAEYVAYVAKDPVNQRACHILECPEGLAQDVISTIGQAFELRFKQYLRNPPKLVTPHDRMAGFDGSAWDEEEEEPPDHQYYNDFPGKEPPLGGVVDMRLREGPAPGAARPAPPSTKPPSHLGATLPVGQPVGADSEVCKQMPPPPCPGRELFDDPSYVNVQNLDKARQAGGGAGPPNPAINGSAPRDLFDMKPFEDALRVPPPLQSVSMAEQLRGEPWFHGKLSRREAEALLQLNGDFLVRESTTTPGQYVLTGLQSGQPKHLLLVDPEGVGPAYSHLTEFAPPPTPMVDHLVASNPFEDDFGAPKVGGTAPPFLGSPVPFGGFRVQGGMAGQVPPGYGTGGGGGPQPLRRQPPPFPPNPMGPAFNMPPQGPGYPPPGNMNFPSQPFNQPLGPNFSPPGGQMMPGPVGGFGPMISPTMGQPPRGELGPPSLPQRFAQPGAPFGPSPLQRPGQGLPSLPPNTSPFPGPDPGFPGPGGEDGGKPLNPPAPTAFPQEPHSGSPAAAVNGNQPSFPPNSSGRGGGTPDANSLAPPGKAGGGSGPQPPPGLVYPCGACRSEVNDDQDAILCEASCQKWFHRECTGMTESAYGLLTTEASAVWACDLCLKTKEIQSVYIREGMGQLVAANDG</sequence>
<reference evidence="19" key="2">
    <citation type="journal article" date="2013" name="Nat. Commun.">
        <title>Genome of the Chinese tree shrew.</title>
        <authorList>
            <person name="Fan Y."/>
            <person name="Huang Z.Y."/>
            <person name="Cao C.C."/>
            <person name="Chen C.S."/>
            <person name="Chen Y.X."/>
            <person name="Fan D.D."/>
            <person name="He J."/>
            <person name="Hou H.L."/>
            <person name="Hu L."/>
            <person name="Hu X.T."/>
            <person name="Jiang X.T."/>
            <person name="Lai R."/>
            <person name="Lang Y.S."/>
            <person name="Liang B."/>
            <person name="Liao S.G."/>
            <person name="Mu D."/>
            <person name="Ma Y.Y."/>
            <person name="Niu Y.Y."/>
            <person name="Sun X.Q."/>
            <person name="Xia J.Q."/>
            <person name="Xiao J."/>
            <person name="Xiong Z.Q."/>
            <person name="Xu L."/>
            <person name="Yang L."/>
            <person name="Zhang Y."/>
            <person name="Zhao W."/>
            <person name="Zhao X.D."/>
            <person name="Zheng Y.T."/>
            <person name="Zhou J.M."/>
            <person name="Zhu Y.B."/>
            <person name="Zhang G.J."/>
            <person name="Wang J."/>
            <person name="Yao Y.G."/>
        </authorList>
    </citation>
    <scope>NUCLEOTIDE SEQUENCE [LARGE SCALE GENOMIC DNA]</scope>
</reference>
<dbReference type="SUPFAM" id="SSF57903">
    <property type="entry name" value="FYVE/PHD zinc finger"/>
    <property type="match status" value="1"/>
</dbReference>
<evidence type="ECO:0000256" key="11">
    <source>
        <dbReference type="ARBA" id="ARBA00037400"/>
    </source>
</evidence>
<dbReference type="GO" id="GO:0035556">
    <property type="term" value="P:intracellular signal transduction"/>
    <property type="evidence" value="ECO:0007669"/>
    <property type="project" value="InterPro"/>
</dbReference>
<dbReference type="InterPro" id="IPR036860">
    <property type="entry name" value="SH2_dom_sf"/>
</dbReference>
<feature type="region of interest" description="Disordered" evidence="14">
    <location>
        <begin position="489"/>
        <end position="702"/>
    </location>
</feature>
<dbReference type="SUPFAM" id="SSF50729">
    <property type="entry name" value="PH domain-like"/>
    <property type="match status" value="1"/>
</dbReference>
<dbReference type="PROSITE" id="PS01359">
    <property type="entry name" value="ZF_PHD_1"/>
    <property type="match status" value="1"/>
</dbReference>
<evidence type="ECO:0000256" key="2">
    <source>
        <dbReference type="ARBA" id="ARBA00020297"/>
    </source>
</evidence>
<keyword evidence="7" id="KW-0862">Zinc</keyword>
<dbReference type="InterPro" id="IPR051235">
    <property type="entry name" value="CEP152/SHC-Transforming"/>
</dbReference>
<evidence type="ECO:0000259" key="17">
    <source>
        <dbReference type="PROSITE" id="PS50016"/>
    </source>
</evidence>
<evidence type="ECO:0000256" key="10">
    <source>
        <dbReference type="ARBA" id="ARBA00031530"/>
    </source>
</evidence>
<dbReference type="SUPFAM" id="SSF55550">
    <property type="entry name" value="SH2 domain"/>
    <property type="match status" value="1"/>
</dbReference>
<evidence type="ECO:0000259" key="15">
    <source>
        <dbReference type="PROSITE" id="PS01179"/>
    </source>
</evidence>
<dbReference type="GO" id="GO:0007173">
    <property type="term" value="P:epidermal growth factor receptor signaling pathway"/>
    <property type="evidence" value="ECO:0007669"/>
    <property type="project" value="TreeGrafter"/>
</dbReference>
<dbReference type="GO" id="GO:0016055">
    <property type="term" value="P:Wnt signaling pathway"/>
    <property type="evidence" value="ECO:0007669"/>
    <property type="project" value="UniProtKB-KW"/>
</dbReference>
<dbReference type="Gene3D" id="3.30.505.10">
    <property type="entry name" value="SH2 domain"/>
    <property type="match status" value="1"/>
</dbReference>
<comment type="subcellular location">
    <subcellularLocation>
        <location evidence="1">Nucleus</location>
    </subcellularLocation>
</comment>
<dbReference type="SMART" id="SM00462">
    <property type="entry name" value="PTB"/>
    <property type="match status" value="1"/>
</dbReference>
<gene>
    <name evidence="18" type="ORF">TREES_T100014157</name>
</gene>
<dbReference type="eggNOG" id="KOG3697">
    <property type="taxonomic scope" value="Eukaryota"/>
</dbReference>
<dbReference type="FunCoup" id="L9KIZ3">
    <property type="interactions" value="1751"/>
</dbReference>
<feature type="domain" description="SH2" evidence="16">
    <location>
        <begin position="377"/>
        <end position="434"/>
    </location>
</feature>
<dbReference type="AlphaFoldDB" id="L9KIZ3"/>
<feature type="region of interest" description="Disordered" evidence="14">
    <location>
        <begin position="1"/>
        <end position="26"/>
    </location>
</feature>
<comment type="function">
    <text evidence="11">Involved in signal transduction through the Wnt pathway.</text>
</comment>
<keyword evidence="3" id="KW-0341">Growth regulation</keyword>
<protein>
    <recommendedName>
        <fullName evidence="2">SHC-transforming protein 1</fullName>
    </recommendedName>
    <alternativeName>
        <fullName evidence="10">Src homology 2 domain-containing-transforming protein C1</fullName>
    </alternativeName>
</protein>
<feature type="domain" description="PHD-type" evidence="17">
    <location>
        <begin position="706"/>
        <end position="764"/>
    </location>
</feature>